<dbReference type="InterPro" id="IPR039223">
    <property type="entry name" value="AATF/Bfr2"/>
</dbReference>
<feature type="domain" description="AATF leucine zipper-containing" evidence="4">
    <location>
        <begin position="76"/>
        <end position="199"/>
    </location>
</feature>
<name>A0A2S2QCG9_9HEMI</name>
<dbReference type="InterPro" id="IPR012617">
    <property type="entry name" value="AATF_C"/>
</dbReference>
<feature type="compositionally biased region" description="Acidic residues" evidence="2">
    <location>
        <begin position="41"/>
        <end position="51"/>
    </location>
</feature>
<dbReference type="PANTHER" id="PTHR15565">
    <property type="entry name" value="AATF PROTEIN APOPTOSIS ANTAGONIZING TRANSCRIPTION FACTOR"/>
    <property type="match status" value="1"/>
</dbReference>
<protein>
    <submittedName>
        <fullName evidence="5">Protein AATF</fullName>
    </submittedName>
</protein>
<proteinExistence type="inferred from homology"/>
<dbReference type="GO" id="GO:0006357">
    <property type="term" value="P:regulation of transcription by RNA polymerase II"/>
    <property type="evidence" value="ECO:0007669"/>
    <property type="project" value="TreeGrafter"/>
</dbReference>
<dbReference type="InterPro" id="IPR025160">
    <property type="entry name" value="AATF"/>
</dbReference>
<dbReference type="Pfam" id="PF08164">
    <property type="entry name" value="TRAUB"/>
    <property type="match status" value="1"/>
</dbReference>
<feature type="compositionally biased region" description="Acidic residues" evidence="2">
    <location>
        <begin position="1"/>
        <end position="28"/>
    </location>
</feature>
<evidence type="ECO:0000259" key="4">
    <source>
        <dbReference type="Pfam" id="PF13339"/>
    </source>
</evidence>
<dbReference type="GO" id="GO:0005730">
    <property type="term" value="C:nucleolus"/>
    <property type="evidence" value="ECO:0007669"/>
    <property type="project" value="TreeGrafter"/>
</dbReference>
<evidence type="ECO:0000313" key="5">
    <source>
        <dbReference type="EMBL" id="MBY75331.1"/>
    </source>
</evidence>
<dbReference type="PANTHER" id="PTHR15565:SF0">
    <property type="entry name" value="PROTEIN AATF"/>
    <property type="match status" value="1"/>
</dbReference>
<comment type="similarity">
    <text evidence="1">Belongs to the AATF family.</text>
</comment>
<evidence type="ECO:0000259" key="3">
    <source>
        <dbReference type="Pfam" id="PF08164"/>
    </source>
</evidence>
<sequence>MSSASDEEIYSDDEEYSNDEGVDSDQMSDGETNNSNQGLSDESEIEDDDESGLEHDESGLEDNDKELVIGSSSQADIEKGKAVQTQINLYDNLLLTRIKLQKCLVAANRLPQNKSKIATIESIDNSQTIKALQQFIETIINFKSKLLTNNTDFMKTIDKDNAQILASKLKHKDFEYVLKEHNEVFKPYRNETIQFWNERTKLASGKAAKSDFSAFDQPTLSQIDQIMSDKKRLIERTQTKRSKYDIVGDPESIKIDVDQEIFDDDDFYHKLLRDYIEKKSADITDPSQLGKQWLQLQKLRSKMKRKVDTRSTKGRKLRYTVHTKLINFMAPIDQSPWSEEAKQDLYNSLFGKKMLS</sequence>
<evidence type="ECO:0000256" key="1">
    <source>
        <dbReference type="ARBA" id="ARBA00008966"/>
    </source>
</evidence>
<feature type="compositionally biased region" description="Polar residues" evidence="2">
    <location>
        <begin position="29"/>
        <end position="39"/>
    </location>
</feature>
<gene>
    <name evidence="5" type="primary">Aatf</name>
    <name evidence="5" type="ORF">g.26614</name>
</gene>
<accession>A0A2S2QCG9</accession>
<dbReference type="EMBL" id="GGMS01006128">
    <property type="protein sequence ID" value="MBY75331.1"/>
    <property type="molecule type" value="Transcribed_RNA"/>
</dbReference>
<organism evidence="5">
    <name type="scientific">Sipha flava</name>
    <name type="common">yellow sugarcane aphid</name>
    <dbReference type="NCBI Taxonomy" id="143950"/>
    <lineage>
        <taxon>Eukaryota</taxon>
        <taxon>Metazoa</taxon>
        <taxon>Ecdysozoa</taxon>
        <taxon>Arthropoda</taxon>
        <taxon>Hexapoda</taxon>
        <taxon>Insecta</taxon>
        <taxon>Pterygota</taxon>
        <taxon>Neoptera</taxon>
        <taxon>Paraneoptera</taxon>
        <taxon>Hemiptera</taxon>
        <taxon>Sternorrhyncha</taxon>
        <taxon>Aphidomorpha</taxon>
        <taxon>Aphidoidea</taxon>
        <taxon>Aphididae</taxon>
        <taxon>Sipha</taxon>
    </lineage>
</organism>
<feature type="region of interest" description="Disordered" evidence="2">
    <location>
        <begin position="1"/>
        <end position="67"/>
    </location>
</feature>
<dbReference type="AlphaFoldDB" id="A0A2S2QCG9"/>
<evidence type="ECO:0000256" key="2">
    <source>
        <dbReference type="SAM" id="MobiDB-lite"/>
    </source>
</evidence>
<feature type="domain" description="Apoptosis-antagonizing transcription factor C-terminal" evidence="3">
    <location>
        <begin position="268"/>
        <end position="350"/>
    </location>
</feature>
<dbReference type="Pfam" id="PF13339">
    <property type="entry name" value="AATF-Che1"/>
    <property type="match status" value="1"/>
</dbReference>
<reference evidence="5" key="1">
    <citation type="submission" date="2018-04" db="EMBL/GenBank/DDBJ databases">
        <title>Transcriptome assembly of Sipha flava.</title>
        <authorList>
            <person name="Scully E.D."/>
            <person name="Geib S.M."/>
            <person name="Palmer N.A."/>
            <person name="Koch K."/>
            <person name="Bradshaw J."/>
            <person name="Heng-Moss T."/>
            <person name="Sarath G."/>
        </authorList>
    </citation>
    <scope>NUCLEOTIDE SEQUENCE</scope>
</reference>